<evidence type="ECO:0000313" key="1">
    <source>
        <dbReference type="EMBL" id="CAP18453.1"/>
    </source>
</evidence>
<dbReference type="KEGG" id="pml:ATP_00266"/>
<dbReference type="AlphaFoldDB" id="B3QZR6"/>
<dbReference type="HOGENOM" id="CLU_1802073_0_0_14"/>
<dbReference type="Proteomes" id="UP000002020">
    <property type="component" value="Chromosome"/>
</dbReference>
<reference evidence="1 2" key="1">
    <citation type="journal article" date="2008" name="BMC Genomics">
        <title>The linear chromosome of the plant-pathogenic mycoplasma 'Candidatus Phytoplasma mali'.</title>
        <authorList>
            <person name="Kube M."/>
            <person name="Schneider B."/>
            <person name="Kuhl H."/>
            <person name="Dandekar T."/>
            <person name="Heitmann K."/>
            <person name="Migdoll A.M."/>
            <person name="Reinhardt R."/>
            <person name="Seemueller E."/>
        </authorList>
    </citation>
    <scope>NUCLEOTIDE SEQUENCE [LARGE SCALE GENOMIC DNA]</scope>
    <source>
        <strain evidence="1 2">AT</strain>
    </source>
</reference>
<dbReference type="EMBL" id="CU469464">
    <property type="protein sequence ID" value="CAP18453.1"/>
    <property type="molecule type" value="Genomic_DNA"/>
</dbReference>
<organism evidence="2">
    <name type="scientific">Phytoplasma mali (strain AT)</name>
    <dbReference type="NCBI Taxonomy" id="482235"/>
    <lineage>
        <taxon>Bacteria</taxon>
        <taxon>Bacillati</taxon>
        <taxon>Mycoplasmatota</taxon>
        <taxon>Mollicutes</taxon>
        <taxon>Acholeplasmatales</taxon>
        <taxon>Acholeplasmataceae</taxon>
        <taxon>Candidatus Phytoplasma</taxon>
        <taxon>16SrX (Apple proliferation group)</taxon>
    </lineage>
</organism>
<evidence type="ECO:0000313" key="2">
    <source>
        <dbReference type="Proteomes" id="UP000002020"/>
    </source>
</evidence>
<name>B3QZR6_PHYMT</name>
<sequence>MMNVSPKKNFLIINLFKILFIFILFCFLLSPIDIKAKSFKDQECLKITDPFIKIKQDENNNFKYQQENINKVTEFKEVNKSSNTTPIINLDVKVKKSIIDLINNLTDKLIDVVGEKSFIFGYVIKAFKPIILFLVNNLMTQLL</sequence>
<accession>B3QZR6</accession>
<keyword evidence="2" id="KW-1185">Reference proteome</keyword>
<protein>
    <submittedName>
        <fullName evidence="1">Uncharacterized protein</fullName>
    </submittedName>
</protein>
<proteinExistence type="predicted"/>
<gene>
    <name evidence="1" type="ordered locus">ATP_00266</name>
</gene>